<evidence type="ECO:0000313" key="9">
    <source>
        <dbReference type="Proteomes" id="UP000886785"/>
    </source>
</evidence>
<dbReference type="PANTHER" id="PTHR30026">
    <property type="entry name" value="OUTER MEMBRANE PROTEIN TOLC"/>
    <property type="match status" value="1"/>
</dbReference>
<keyword evidence="7" id="KW-0732">Signal</keyword>
<evidence type="ECO:0000256" key="4">
    <source>
        <dbReference type="ARBA" id="ARBA00023136"/>
    </source>
</evidence>
<keyword evidence="6" id="KW-0175">Coiled coil</keyword>
<dbReference type="Proteomes" id="UP000886785">
    <property type="component" value="Unassembled WGS sequence"/>
</dbReference>
<protein>
    <submittedName>
        <fullName evidence="8">TolC family protein</fullName>
    </submittedName>
</protein>
<dbReference type="PANTHER" id="PTHR30026:SF20">
    <property type="entry name" value="OUTER MEMBRANE PROTEIN TOLC"/>
    <property type="match status" value="1"/>
</dbReference>
<sequence length="681" mass="76175">MKLLRRCLALSLAFLTVLASPRPSAEVSAALPKSLLLEQAQNLAVSNSSDITQKSNEIILQEMKYVEAVDGIKAKVKNLRSFRWSPLLSFKFPEQLNMTEEYELNVKPLTLQAEIDTLRHEMNDLRYQAIADASIAYTDAYILQEKIAFNEERLASAQEQLARNQARLATGGAVQSDVDTMQGTVDSLTEELATQMRSFQTAKEELSDLIGVDVTSGYEFTNPLQELDLPRSELDSIVEYTLENDQAVYEAQMNASTALMNLESYESLMRNEYGGKFDRIQGFVSSAKQGGDIDYAAFMLAYKEMLTDLDSPWAGSIRILFFRFTREWFKGEIDGTRYIEDEMYAVYTACMEYSNASKELESTRSSTEKNVRSQYELLLNTWKSYESLLGQVDTAAEQLDKVTALNRQGKAEYEELQDAQDSYEELQLEALDTLATYNEALFNFDRLTCGAVSDYMQGSGVSLDAGEGGDSYAALDPITDPYYYIYTTVSDLTFHIGVSIPEGFTPAVTDFEVWNNGVQIGERTPVEEELVHLTIDYGGNSALTLRFYDGETYVTECEIDATVPRDVLPIESAGEAPQEEETEVQLGSYTVNTTQVGSLSTSELTLDLSRYPDIASYTITYGSSNVYTSDRVSVEDPFSYLTLLIASLDDVELSFYNEAGTLIYTGHFQSQDQTVWGLAQS</sequence>
<evidence type="ECO:0000256" key="1">
    <source>
        <dbReference type="ARBA" id="ARBA00004442"/>
    </source>
</evidence>
<evidence type="ECO:0000313" key="8">
    <source>
        <dbReference type="EMBL" id="HIR56200.1"/>
    </source>
</evidence>
<dbReference type="GO" id="GO:0015562">
    <property type="term" value="F:efflux transmembrane transporter activity"/>
    <property type="evidence" value="ECO:0007669"/>
    <property type="project" value="InterPro"/>
</dbReference>
<dbReference type="EMBL" id="DVHF01000010">
    <property type="protein sequence ID" value="HIR56200.1"/>
    <property type="molecule type" value="Genomic_DNA"/>
</dbReference>
<gene>
    <name evidence="8" type="ORF">IAA54_00870</name>
</gene>
<comment type="subcellular location">
    <subcellularLocation>
        <location evidence="1">Cell outer membrane</location>
    </subcellularLocation>
</comment>
<evidence type="ECO:0000256" key="3">
    <source>
        <dbReference type="ARBA" id="ARBA00022692"/>
    </source>
</evidence>
<dbReference type="GO" id="GO:0015288">
    <property type="term" value="F:porin activity"/>
    <property type="evidence" value="ECO:0007669"/>
    <property type="project" value="TreeGrafter"/>
</dbReference>
<organism evidence="8 9">
    <name type="scientific">Candidatus Gallacutalibacter pullicola</name>
    <dbReference type="NCBI Taxonomy" id="2840830"/>
    <lineage>
        <taxon>Bacteria</taxon>
        <taxon>Bacillati</taxon>
        <taxon>Bacillota</taxon>
        <taxon>Clostridia</taxon>
        <taxon>Eubacteriales</taxon>
        <taxon>Candidatus Gallacutalibacter</taxon>
    </lineage>
</organism>
<feature type="coiled-coil region" evidence="6">
    <location>
        <begin position="399"/>
        <end position="436"/>
    </location>
</feature>
<evidence type="ECO:0000256" key="5">
    <source>
        <dbReference type="ARBA" id="ARBA00023237"/>
    </source>
</evidence>
<dbReference type="InterPro" id="IPR051906">
    <property type="entry name" value="TolC-like"/>
</dbReference>
<comment type="caution">
    <text evidence="8">The sequence shown here is derived from an EMBL/GenBank/DDBJ whole genome shotgun (WGS) entry which is preliminary data.</text>
</comment>
<reference evidence="8" key="1">
    <citation type="submission" date="2020-10" db="EMBL/GenBank/DDBJ databases">
        <authorList>
            <person name="Gilroy R."/>
        </authorList>
    </citation>
    <scope>NUCLEOTIDE SEQUENCE</scope>
    <source>
        <strain evidence="8">ChiSjej1B19-7085</strain>
    </source>
</reference>
<feature type="chain" id="PRO_5039380948" evidence="7">
    <location>
        <begin position="26"/>
        <end position="681"/>
    </location>
</feature>
<feature type="coiled-coil region" evidence="6">
    <location>
        <begin position="147"/>
        <end position="205"/>
    </location>
</feature>
<proteinExistence type="predicted"/>
<evidence type="ECO:0000256" key="6">
    <source>
        <dbReference type="SAM" id="Coils"/>
    </source>
</evidence>
<name>A0A9D1J0I7_9FIRM</name>
<evidence type="ECO:0000256" key="2">
    <source>
        <dbReference type="ARBA" id="ARBA00022452"/>
    </source>
</evidence>
<keyword evidence="3" id="KW-0812">Transmembrane</keyword>
<keyword evidence="4" id="KW-0472">Membrane</keyword>
<dbReference type="SUPFAM" id="SSF56954">
    <property type="entry name" value="Outer membrane efflux proteins (OEP)"/>
    <property type="match status" value="2"/>
</dbReference>
<feature type="signal peptide" evidence="7">
    <location>
        <begin position="1"/>
        <end position="25"/>
    </location>
</feature>
<dbReference type="Gene3D" id="1.20.1600.10">
    <property type="entry name" value="Outer membrane efflux proteins (OEP)"/>
    <property type="match status" value="2"/>
</dbReference>
<keyword evidence="2" id="KW-1134">Transmembrane beta strand</keyword>
<dbReference type="GO" id="GO:0009279">
    <property type="term" value="C:cell outer membrane"/>
    <property type="evidence" value="ECO:0007669"/>
    <property type="project" value="UniProtKB-SubCell"/>
</dbReference>
<dbReference type="GO" id="GO:1990281">
    <property type="term" value="C:efflux pump complex"/>
    <property type="evidence" value="ECO:0007669"/>
    <property type="project" value="TreeGrafter"/>
</dbReference>
<dbReference type="AlphaFoldDB" id="A0A9D1J0I7"/>
<keyword evidence="5" id="KW-0998">Cell outer membrane</keyword>
<reference evidence="8" key="2">
    <citation type="journal article" date="2021" name="PeerJ">
        <title>Extensive microbial diversity within the chicken gut microbiome revealed by metagenomics and culture.</title>
        <authorList>
            <person name="Gilroy R."/>
            <person name="Ravi A."/>
            <person name="Getino M."/>
            <person name="Pursley I."/>
            <person name="Horton D.L."/>
            <person name="Alikhan N.F."/>
            <person name="Baker D."/>
            <person name="Gharbi K."/>
            <person name="Hall N."/>
            <person name="Watson M."/>
            <person name="Adriaenssens E.M."/>
            <person name="Foster-Nyarko E."/>
            <person name="Jarju S."/>
            <person name="Secka A."/>
            <person name="Antonio M."/>
            <person name="Oren A."/>
            <person name="Chaudhuri R.R."/>
            <person name="La Ragione R."/>
            <person name="Hildebrand F."/>
            <person name="Pallen M.J."/>
        </authorList>
    </citation>
    <scope>NUCLEOTIDE SEQUENCE</scope>
    <source>
        <strain evidence="8">ChiSjej1B19-7085</strain>
    </source>
</reference>
<accession>A0A9D1J0I7</accession>
<evidence type="ECO:0000256" key="7">
    <source>
        <dbReference type="SAM" id="SignalP"/>
    </source>
</evidence>